<dbReference type="EMBL" id="SULG01000025">
    <property type="protein sequence ID" value="TLD42192.1"/>
    <property type="molecule type" value="Genomic_DNA"/>
</dbReference>
<name>A0A533QBZ8_9BACT</name>
<evidence type="ECO:0000313" key="2">
    <source>
        <dbReference type="Proteomes" id="UP000319783"/>
    </source>
</evidence>
<protein>
    <submittedName>
        <fullName evidence="1">Uncharacterized protein</fullName>
    </submittedName>
</protein>
<dbReference type="Proteomes" id="UP000319783">
    <property type="component" value="Unassembled WGS sequence"/>
</dbReference>
<reference evidence="1 2" key="1">
    <citation type="submission" date="2019-04" db="EMBL/GenBank/DDBJ databases">
        <title>Genome of a novel bacterium Candidatus Jettenia ecosi reconstructed from metagenome of an anammox bioreactor.</title>
        <authorList>
            <person name="Mardanov A.V."/>
            <person name="Beletsky A.V."/>
            <person name="Ravin N.V."/>
            <person name="Botchkova E.A."/>
            <person name="Litti Y.V."/>
            <person name="Nozhevnikova A.N."/>
        </authorList>
    </citation>
    <scope>NUCLEOTIDE SEQUENCE [LARGE SCALE GENOMIC DNA]</scope>
    <source>
        <strain evidence="1">J2</strain>
    </source>
</reference>
<gene>
    <name evidence="1" type="ORF">JETT_1516</name>
</gene>
<organism evidence="1 2">
    <name type="scientific">Candidatus Jettenia ecosi</name>
    <dbReference type="NCBI Taxonomy" id="2494326"/>
    <lineage>
        <taxon>Bacteria</taxon>
        <taxon>Pseudomonadati</taxon>
        <taxon>Planctomycetota</taxon>
        <taxon>Candidatus Brocadiia</taxon>
        <taxon>Candidatus Brocadiales</taxon>
        <taxon>Candidatus Brocadiaceae</taxon>
        <taxon>Candidatus Jettenia</taxon>
    </lineage>
</organism>
<sequence>MENRNGRKYGGMQEKHPGDDTPYASSYFLVKGGADKLCLSVWYIPYPRVYSNNMDKRFPFKTYGDMVCPCRPV</sequence>
<accession>A0A533QBZ8</accession>
<dbReference type="AlphaFoldDB" id="A0A533QBZ8"/>
<comment type="caution">
    <text evidence="1">The sequence shown here is derived from an EMBL/GenBank/DDBJ whole genome shotgun (WGS) entry which is preliminary data.</text>
</comment>
<evidence type="ECO:0000313" key="1">
    <source>
        <dbReference type="EMBL" id="TLD42192.1"/>
    </source>
</evidence>
<proteinExistence type="predicted"/>